<evidence type="ECO:0000256" key="3">
    <source>
        <dbReference type="SAM" id="SignalP"/>
    </source>
</evidence>
<dbReference type="PANTHER" id="PTHR10036">
    <property type="entry name" value="CD59 GLYCOPROTEIN"/>
    <property type="match status" value="1"/>
</dbReference>
<organism evidence="5 6">
    <name type="scientific">Porites lobata</name>
    <dbReference type="NCBI Taxonomy" id="104759"/>
    <lineage>
        <taxon>Eukaryota</taxon>
        <taxon>Metazoa</taxon>
        <taxon>Cnidaria</taxon>
        <taxon>Anthozoa</taxon>
        <taxon>Hexacorallia</taxon>
        <taxon>Scleractinia</taxon>
        <taxon>Fungiina</taxon>
        <taxon>Poritidae</taxon>
        <taxon>Porites</taxon>
    </lineage>
</organism>
<dbReference type="SMART" id="SM00134">
    <property type="entry name" value="LU"/>
    <property type="match status" value="1"/>
</dbReference>
<reference evidence="5 6" key="1">
    <citation type="submission" date="2022-05" db="EMBL/GenBank/DDBJ databases">
        <authorList>
            <consortium name="Genoscope - CEA"/>
            <person name="William W."/>
        </authorList>
    </citation>
    <scope>NUCLEOTIDE SEQUENCE [LARGE SCALE GENOMIC DNA]</scope>
</reference>
<accession>A0ABN8Q3A0</accession>
<evidence type="ECO:0000256" key="1">
    <source>
        <dbReference type="ARBA" id="ARBA00022729"/>
    </source>
</evidence>
<feature type="domain" description="UPAR/Ly6" evidence="4">
    <location>
        <begin position="22"/>
        <end position="115"/>
    </location>
</feature>
<protein>
    <recommendedName>
        <fullName evidence="4">UPAR/Ly6 domain-containing protein</fullName>
    </recommendedName>
</protein>
<evidence type="ECO:0000313" key="5">
    <source>
        <dbReference type="EMBL" id="CAH3154349.1"/>
    </source>
</evidence>
<keyword evidence="2" id="KW-1015">Disulfide bond</keyword>
<evidence type="ECO:0000313" key="6">
    <source>
        <dbReference type="Proteomes" id="UP001159405"/>
    </source>
</evidence>
<dbReference type="Proteomes" id="UP001159405">
    <property type="component" value="Unassembled WGS sequence"/>
</dbReference>
<dbReference type="InterPro" id="IPR045860">
    <property type="entry name" value="Snake_toxin-like_sf"/>
</dbReference>
<proteinExistence type="predicted"/>
<feature type="chain" id="PRO_5045273205" description="UPAR/Ly6 domain-containing protein" evidence="3">
    <location>
        <begin position="22"/>
        <end position="158"/>
    </location>
</feature>
<dbReference type="Gene3D" id="2.10.60.10">
    <property type="entry name" value="CD59"/>
    <property type="match status" value="1"/>
</dbReference>
<keyword evidence="6" id="KW-1185">Reference proteome</keyword>
<gene>
    <name evidence="5" type="ORF">PLOB_00049977</name>
</gene>
<evidence type="ECO:0000259" key="4">
    <source>
        <dbReference type="SMART" id="SM00134"/>
    </source>
</evidence>
<feature type="signal peptide" evidence="3">
    <location>
        <begin position="1"/>
        <end position="21"/>
    </location>
</feature>
<name>A0ABN8Q3A0_9CNID</name>
<sequence>MKAFLSSVVLVLSLCISVGRSIKCYQCYSPQSWDDCVPDNNTDCSPGLDGCYKVHVTVEVKGKTGKSFLKGCIDKSVCNADGCKTVVPFLNVKVTECEIKCCHSDLCNGAKVPMESITLLDAADLTSQVCTALISGTDVRIVMQSILVKRQEIWALAG</sequence>
<dbReference type="SUPFAM" id="SSF57302">
    <property type="entry name" value="Snake toxin-like"/>
    <property type="match status" value="1"/>
</dbReference>
<keyword evidence="1 3" id="KW-0732">Signal</keyword>
<dbReference type="PANTHER" id="PTHR10036:SF3">
    <property type="entry name" value="PROTEIN SLEEPLESS-RELATED"/>
    <property type="match status" value="1"/>
</dbReference>
<dbReference type="EMBL" id="CALNXK010000098">
    <property type="protein sequence ID" value="CAH3154349.1"/>
    <property type="molecule type" value="Genomic_DNA"/>
</dbReference>
<dbReference type="Pfam" id="PF00021">
    <property type="entry name" value="UPAR_LY6"/>
    <property type="match status" value="1"/>
</dbReference>
<comment type="caution">
    <text evidence="5">The sequence shown here is derived from an EMBL/GenBank/DDBJ whole genome shotgun (WGS) entry which is preliminary data.</text>
</comment>
<dbReference type="InterPro" id="IPR016054">
    <property type="entry name" value="LY6_UPA_recep-like"/>
</dbReference>
<evidence type="ECO:0000256" key="2">
    <source>
        <dbReference type="ARBA" id="ARBA00023157"/>
    </source>
</evidence>